<dbReference type="Proteomes" id="UP000821845">
    <property type="component" value="Chromosome 10"/>
</dbReference>
<comment type="caution">
    <text evidence="1">The sequence shown here is derived from an EMBL/GenBank/DDBJ whole genome shotgun (WGS) entry which is preliminary data.</text>
</comment>
<gene>
    <name evidence="1" type="ORF">HPB50_018404</name>
</gene>
<protein>
    <submittedName>
        <fullName evidence="1">Uncharacterized protein</fullName>
    </submittedName>
</protein>
<accession>A0ACB7T8V9</accession>
<dbReference type="EMBL" id="CM023490">
    <property type="protein sequence ID" value="KAH6943275.1"/>
    <property type="molecule type" value="Genomic_DNA"/>
</dbReference>
<proteinExistence type="predicted"/>
<sequence>MFVVSFAKSLAHLALYVFVSQLCWTCRHFGLVVEWADACHSPPRLRWNDPRRARNKEVDGISRKNGFYCSDVSARMRFGLSIPGVV</sequence>
<name>A0ACB7T8V9_HYAAI</name>
<evidence type="ECO:0000313" key="1">
    <source>
        <dbReference type="EMBL" id="KAH6943275.1"/>
    </source>
</evidence>
<reference evidence="1" key="1">
    <citation type="submission" date="2020-05" db="EMBL/GenBank/DDBJ databases">
        <title>Large-scale comparative analyses of tick genomes elucidate their genetic diversity and vector capacities.</title>
        <authorList>
            <person name="Jia N."/>
            <person name="Wang J."/>
            <person name="Shi W."/>
            <person name="Du L."/>
            <person name="Sun Y."/>
            <person name="Zhan W."/>
            <person name="Jiang J."/>
            <person name="Wang Q."/>
            <person name="Zhang B."/>
            <person name="Ji P."/>
            <person name="Sakyi L.B."/>
            <person name="Cui X."/>
            <person name="Yuan T."/>
            <person name="Jiang B."/>
            <person name="Yang W."/>
            <person name="Lam T.T.-Y."/>
            <person name="Chang Q."/>
            <person name="Ding S."/>
            <person name="Wang X."/>
            <person name="Zhu J."/>
            <person name="Ruan X."/>
            <person name="Zhao L."/>
            <person name="Wei J."/>
            <person name="Que T."/>
            <person name="Du C."/>
            <person name="Cheng J."/>
            <person name="Dai P."/>
            <person name="Han X."/>
            <person name="Huang E."/>
            <person name="Gao Y."/>
            <person name="Liu J."/>
            <person name="Shao H."/>
            <person name="Ye R."/>
            <person name="Li L."/>
            <person name="Wei W."/>
            <person name="Wang X."/>
            <person name="Wang C."/>
            <person name="Yang T."/>
            <person name="Huo Q."/>
            <person name="Li W."/>
            <person name="Guo W."/>
            <person name="Chen H."/>
            <person name="Zhou L."/>
            <person name="Ni X."/>
            <person name="Tian J."/>
            <person name="Zhou Y."/>
            <person name="Sheng Y."/>
            <person name="Liu T."/>
            <person name="Pan Y."/>
            <person name="Xia L."/>
            <person name="Li J."/>
            <person name="Zhao F."/>
            <person name="Cao W."/>
        </authorList>
    </citation>
    <scope>NUCLEOTIDE SEQUENCE</scope>
    <source>
        <strain evidence="1">Hyas-2018</strain>
    </source>
</reference>
<organism evidence="1 2">
    <name type="scientific">Hyalomma asiaticum</name>
    <name type="common">Tick</name>
    <dbReference type="NCBI Taxonomy" id="266040"/>
    <lineage>
        <taxon>Eukaryota</taxon>
        <taxon>Metazoa</taxon>
        <taxon>Ecdysozoa</taxon>
        <taxon>Arthropoda</taxon>
        <taxon>Chelicerata</taxon>
        <taxon>Arachnida</taxon>
        <taxon>Acari</taxon>
        <taxon>Parasitiformes</taxon>
        <taxon>Ixodida</taxon>
        <taxon>Ixodoidea</taxon>
        <taxon>Ixodidae</taxon>
        <taxon>Hyalomminae</taxon>
        <taxon>Hyalomma</taxon>
    </lineage>
</organism>
<evidence type="ECO:0000313" key="2">
    <source>
        <dbReference type="Proteomes" id="UP000821845"/>
    </source>
</evidence>
<keyword evidence="2" id="KW-1185">Reference proteome</keyword>